<feature type="active site" description="Charge relay system" evidence="5">
    <location>
        <position position="271"/>
    </location>
</feature>
<dbReference type="InterPro" id="IPR036852">
    <property type="entry name" value="Peptidase_S8/S53_dom_sf"/>
</dbReference>
<dbReference type="InterPro" id="IPR022398">
    <property type="entry name" value="Peptidase_S8_His-AS"/>
</dbReference>
<dbReference type="InterPro" id="IPR000209">
    <property type="entry name" value="Peptidase_S8/S53_dom"/>
</dbReference>
<feature type="active site" description="Charge relay system" evidence="5">
    <location>
        <position position="233"/>
    </location>
</feature>
<evidence type="ECO:0000256" key="3">
    <source>
        <dbReference type="ARBA" id="ARBA00022801"/>
    </source>
</evidence>
<dbReference type="Gene3D" id="2.60.120.380">
    <property type="match status" value="1"/>
</dbReference>
<accession>A0A6M0QDP2</accession>
<proteinExistence type="inferred from homology"/>
<evidence type="ECO:0000256" key="4">
    <source>
        <dbReference type="ARBA" id="ARBA00022825"/>
    </source>
</evidence>
<evidence type="ECO:0000256" key="5">
    <source>
        <dbReference type="PROSITE-ProRule" id="PRU01240"/>
    </source>
</evidence>
<gene>
    <name evidence="8" type="ORF">G4D63_19705</name>
</gene>
<dbReference type="AlphaFoldDB" id="A0A6M0QDP2"/>
<dbReference type="InterPro" id="IPR051048">
    <property type="entry name" value="Peptidase_S8/S53_subtilisin"/>
</dbReference>
<dbReference type="PRINTS" id="PR00723">
    <property type="entry name" value="SUBTILISIN"/>
</dbReference>
<feature type="chain" id="PRO_5026971336" evidence="6">
    <location>
        <begin position="32"/>
        <end position="637"/>
    </location>
</feature>
<keyword evidence="4 5" id="KW-0720">Serine protease</keyword>
<evidence type="ECO:0000256" key="2">
    <source>
        <dbReference type="ARBA" id="ARBA00022670"/>
    </source>
</evidence>
<keyword evidence="6" id="KW-0732">Signal</keyword>
<keyword evidence="9" id="KW-1185">Reference proteome</keyword>
<evidence type="ECO:0000256" key="6">
    <source>
        <dbReference type="SAM" id="SignalP"/>
    </source>
</evidence>
<dbReference type="InterPro" id="IPR008979">
    <property type="entry name" value="Galactose-bd-like_sf"/>
</dbReference>
<dbReference type="EMBL" id="JAAIWM010000011">
    <property type="protein sequence ID" value="NEY73929.1"/>
    <property type="molecule type" value="Genomic_DNA"/>
</dbReference>
<dbReference type="PANTHER" id="PTHR43399">
    <property type="entry name" value="SUBTILISIN-RELATED"/>
    <property type="match status" value="1"/>
</dbReference>
<dbReference type="InterPro" id="IPR034058">
    <property type="entry name" value="TagA/B/C/D_pept_dom"/>
</dbReference>
<feature type="active site" description="Charge relay system" evidence="5">
    <location>
        <position position="458"/>
    </location>
</feature>
<keyword evidence="2 5" id="KW-0645">Protease</keyword>
<sequence>MMKKRNVIFATLTTATLMTSLAFTGASTSNASNGEISFIEVKQSSYEREKLSVGKAKFLIQDQLVKIPKGIEKKLREVPSDNTLYVVQFNGPITESERQALVDAGVEVGDYIPDYAFIINSSSSNLSKVKNIKNVESVEALLPLYKFDPQLFEHGASDVIKATIQTVKGKKEKVTAKGITELLQYGYKNDVVFVSKDYEYKLLNDEAAKIIKVNNVQSTYGLDGYGQTVAVADTGLDTGRNDSSMHEAFRGHITNIYAWGRTNNSSDPNGHGTHVAGSVLGNGSMAKGMAPRANLVFQSIMDSSGGLGGLPSDLKTLFSQAYNAGARIHTNSWGAPVNGAYTTDSRQVDEYVWNTDMTLLFAAGNEGSGSQTISAPGTAKNAITVGASENNRSSFGSYADNPNDVAVFSSRGPTSDGRIKPDVMAPGTYILSARSSLAPDSSFWGNYNSKYAYMGGTSMATPIVAGSVALLREHFMDNRGVTPKPSLVKAALIAGAVNMGEGYPSNNQGWGRVSLDQSLNIGFINESRSLRTGETAKYSYTADGTDELKISLVWTDYPGSTSAATTLVNDLDLIITSPSGKVYVGNDFSSPYNNNWDSKNNVENVFITLSEKGTYTIEIDAYNVPSGSQDFSLAVLN</sequence>
<protein>
    <submittedName>
        <fullName evidence="8">S8 family serine peptidase</fullName>
    </submittedName>
</protein>
<reference evidence="8 9" key="1">
    <citation type="submission" date="2020-02" db="EMBL/GenBank/DDBJ databases">
        <title>Bacillus aquiflavi sp. nov., isolated from yellow water of strong flavor Chinese baijiu in Yibin region of China.</title>
        <authorList>
            <person name="Xie J."/>
        </authorList>
    </citation>
    <scope>NUCLEOTIDE SEQUENCE [LARGE SCALE GENOMIC DNA]</scope>
    <source>
        <strain evidence="8 9">SA4</strain>
    </source>
</reference>
<dbReference type="PANTHER" id="PTHR43399:SF4">
    <property type="entry name" value="CELL WALL-ASSOCIATED PROTEASE"/>
    <property type="match status" value="1"/>
</dbReference>
<evidence type="ECO:0000313" key="9">
    <source>
        <dbReference type="Proteomes" id="UP000481043"/>
    </source>
</evidence>
<dbReference type="Gene3D" id="3.40.50.200">
    <property type="entry name" value="Peptidase S8/S53 domain"/>
    <property type="match status" value="1"/>
</dbReference>
<dbReference type="Proteomes" id="UP000481043">
    <property type="component" value="Unassembled WGS sequence"/>
</dbReference>
<evidence type="ECO:0000259" key="7">
    <source>
        <dbReference type="Pfam" id="PF00082"/>
    </source>
</evidence>
<name>A0A6M0QDP2_9BACI</name>
<dbReference type="Pfam" id="PF00082">
    <property type="entry name" value="Peptidase_S8"/>
    <property type="match status" value="1"/>
</dbReference>
<organism evidence="8 9">
    <name type="scientific">Bacillus mesophilus</name>
    <dbReference type="NCBI Taxonomy" id="1808955"/>
    <lineage>
        <taxon>Bacteria</taxon>
        <taxon>Bacillati</taxon>
        <taxon>Bacillota</taxon>
        <taxon>Bacilli</taxon>
        <taxon>Bacillales</taxon>
        <taxon>Bacillaceae</taxon>
        <taxon>Bacillus</taxon>
    </lineage>
</organism>
<dbReference type="GO" id="GO:0006508">
    <property type="term" value="P:proteolysis"/>
    <property type="evidence" value="ECO:0007669"/>
    <property type="project" value="UniProtKB-KW"/>
</dbReference>
<dbReference type="CDD" id="cd04842">
    <property type="entry name" value="Peptidases_S8_Kp43_protease"/>
    <property type="match status" value="1"/>
</dbReference>
<dbReference type="InterPro" id="IPR015500">
    <property type="entry name" value="Peptidase_S8_subtilisin-rel"/>
</dbReference>
<feature type="domain" description="Peptidase S8/S53" evidence="7">
    <location>
        <begin position="225"/>
        <end position="511"/>
    </location>
</feature>
<dbReference type="PROSITE" id="PS51892">
    <property type="entry name" value="SUBTILASE"/>
    <property type="match status" value="1"/>
</dbReference>
<dbReference type="InterPro" id="IPR023828">
    <property type="entry name" value="Peptidase_S8_Ser-AS"/>
</dbReference>
<comment type="caution">
    <text evidence="8">The sequence shown here is derived from an EMBL/GenBank/DDBJ whole genome shotgun (WGS) entry which is preliminary data.</text>
</comment>
<dbReference type="RefSeq" id="WP_163181796.1">
    <property type="nucleotide sequence ID" value="NZ_JAAIWM010000011.1"/>
</dbReference>
<dbReference type="PROSITE" id="PS00138">
    <property type="entry name" value="SUBTILASE_SER"/>
    <property type="match status" value="1"/>
</dbReference>
<dbReference type="SUPFAM" id="SSF49785">
    <property type="entry name" value="Galactose-binding domain-like"/>
    <property type="match status" value="1"/>
</dbReference>
<dbReference type="SUPFAM" id="SSF52743">
    <property type="entry name" value="Subtilisin-like"/>
    <property type="match status" value="1"/>
</dbReference>
<dbReference type="PROSITE" id="PS00137">
    <property type="entry name" value="SUBTILASE_HIS"/>
    <property type="match status" value="1"/>
</dbReference>
<feature type="signal peptide" evidence="6">
    <location>
        <begin position="1"/>
        <end position="31"/>
    </location>
</feature>
<evidence type="ECO:0000313" key="8">
    <source>
        <dbReference type="EMBL" id="NEY73929.1"/>
    </source>
</evidence>
<evidence type="ECO:0000256" key="1">
    <source>
        <dbReference type="ARBA" id="ARBA00011073"/>
    </source>
</evidence>
<keyword evidence="3 5" id="KW-0378">Hydrolase</keyword>
<dbReference type="GO" id="GO:0004252">
    <property type="term" value="F:serine-type endopeptidase activity"/>
    <property type="evidence" value="ECO:0007669"/>
    <property type="project" value="UniProtKB-UniRule"/>
</dbReference>
<comment type="similarity">
    <text evidence="1 5">Belongs to the peptidase S8 family.</text>
</comment>